<evidence type="ECO:0000259" key="1">
    <source>
        <dbReference type="PROSITE" id="PS50878"/>
    </source>
</evidence>
<proteinExistence type="predicted"/>
<dbReference type="PANTHER" id="PTHR21301:SF10">
    <property type="entry name" value="REVERSE TRANSCRIPTASE DOMAIN-CONTAINING PROTEIN"/>
    <property type="match status" value="1"/>
</dbReference>
<evidence type="ECO:0000313" key="2">
    <source>
        <dbReference type="EMBL" id="KFD62872.1"/>
    </source>
</evidence>
<dbReference type="PANTHER" id="PTHR21301">
    <property type="entry name" value="REVERSE TRANSCRIPTASE"/>
    <property type="match status" value="1"/>
</dbReference>
<gene>
    <name evidence="2" type="ORF">M514_00833</name>
</gene>
<accession>A0A085N076</accession>
<dbReference type="InterPro" id="IPR000477">
    <property type="entry name" value="RT_dom"/>
</dbReference>
<protein>
    <recommendedName>
        <fullName evidence="1">Reverse transcriptase domain-containing protein</fullName>
    </recommendedName>
</protein>
<dbReference type="EMBL" id="KL367585">
    <property type="protein sequence ID" value="KFD62872.1"/>
    <property type="molecule type" value="Genomic_DNA"/>
</dbReference>
<dbReference type="InterPro" id="IPR058912">
    <property type="entry name" value="HTH_animal"/>
</dbReference>
<name>A0A085N076_9BILA</name>
<feature type="domain" description="Reverse transcriptase" evidence="1">
    <location>
        <begin position="121"/>
        <end position="396"/>
    </location>
</feature>
<dbReference type="Proteomes" id="UP000030758">
    <property type="component" value="Unassembled WGS sequence"/>
</dbReference>
<dbReference type="CDD" id="cd00304">
    <property type="entry name" value="RT_like"/>
    <property type="match status" value="1"/>
</dbReference>
<reference evidence="2" key="1">
    <citation type="journal article" date="2014" name="Nat. Genet.">
        <title>Genome and transcriptome of the porcine whipworm Trichuris suis.</title>
        <authorList>
            <person name="Jex A.R."/>
            <person name="Nejsum P."/>
            <person name="Schwarz E.M."/>
            <person name="Hu L."/>
            <person name="Young N.D."/>
            <person name="Hall R.S."/>
            <person name="Korhonen P.K."/>
            <person name="Liao S."/>
            <person name="Thamsborg S."/>
            <person name="Xia J."/>
            <person name="Xu P."/>
            <person name="Wang S."/>
            <person name="Scheerlinck J.P."/>
            <person name="Hofmann A."/>
            <person name="Sternberg P.W."/>
            <person name="Wang J."/>
            <person name="Gasser R.B."/>
        </authorList>
    </citation>
    <scope>NUCLEOTIDE SEQUENCE [LARGE SCALE GENOMIC DNA]</scope>
    <source>
        <strain evidence="2">DCEP-RM93F</strain>
    </source>
</reference>
<dbReference type="AlphaFoldDB" id="A0A085N076"/>
<dbReference type="Pfam" id="PF26215">
    <property type="entry name" value="HTH_animal"/>
    <property type="match status" value="1"/>
</dbReference>
<dbReference type="Pfam" id="PF00078">
    <property type="entry name" value="RVT_1"/>
    <property type="match status" value="1"/>
</dbReference>
<sequence>MIDIVSRVELALLKADKTKANQIKCAISNVLSSHRYQQTKNLTALEYKIINELKKDNTIIITRAGNAVVILDRHAYIKKTEDLSPPAYTSIPGDPTDSFRKAVRQLMESFVEESGDVQTARISKRLKYTANSTSPELYCLPKFQKPGIPFRPIVSITNSPTSHLGRYIAKIIKPLTGQRSSHTLSSEGFLADIKDITLAQDDILVSYDVQDLFTSIPIQYTCHALLQMLSNDVTLKDRTHLSPYHVTQLAKFCMINGNYFHFQGKFFSQNHGAPMGSVLSPVLTELFMENLEEKAFSPTGPLFAIKVFKRYVDDIFAIIQKGSELPFLNHLNSLFPKKSCFTIEVERNGRLPFLDILLLRKQSKVVSQVFRKLTNTNTLIHFQLHHPEKVKIGLITGMVDRAHRLCNPQFLPTELGHIKRTFLYKGFPSKLVNSCITQRLRHLHGDTAAREPTQDIRITVPYYQGLSEKIQTISRDLGFTVSFSRSANLGSMLRSDKVKLHLDQRPGAVYQITCTCGALYIGETGNSVSHRFAEHLRSLTRYRNAEARHMGLDVRTRGRPRTLEPASVMQKALDSSAVAEHTVACQKTATDLCVSVRHRELHYKRREIIEALYIRNNRTINKDAGHAVSEAWLPLTAGHMCLHANPTETHHLTAASIADGLSPYDYTREPSFP</sequence>
<organism evidence="2">
    <name type="scientific">Trichuris suis</name>
    <name type="common">pig whipworm</name>
    <dbReference type="NCBI Taxonomy" id="68888"/>
    <lineage>
        <taxon>Eukaryota</taxon>
        <taxon>Metazoa</taxon>
        <taxon>Ecdysozoa</taxon>
        <taxon>Nematoda</taxon>
        <taxon>Enoplea</taxon>
        <taxon>Dorylaimia</taxon>
        <taxon>Trichinellida</taxon>
        <taxon>Trichuridae</taxon>
        <taxon>Trichuris</taxon>
    </lineage>
</organism>
<dbReference type="PROSITE" id="PS50878">
    <property type="entry name" value="RT_POL"/>
    <property type="match status" value="1"/>
</dbReference>